<dbReference type="EMBL" id="UYSG01000380">
    <property type="protein sequence ID" value="VDL19286.1"/>
    <property type="molecule type" value="Genomic_DNA"/>
</dbReference>
<feature type="region of interest" description="Disordered" evidence="1">
    <location>
        <begin position="167"/>
        <end position="191"/>
    </location>
</feature>
<proteinExistence type="predicted"/>
<dbReference type="AlphaFoldDB" id="A0A158QCR0"/>
<gene>
    <name evidence="2" type="ORF">HDID_LOCUS1825</name>
</gene>
<feature type="compositionally biased region" description="Polar residues" evidence="1">
    <location>
        <begin position="104"/>
        <end position="138"/>
    </location>
</feature>
<feature type="compositionally biased region" description="Polar residues" evidence="1">
    <location>
        <begin position="648"/>
        <end position="676"/>
    </location>
</feature>
<name>A0A158QCR0_HYMDI</name>
<evidence type="ECO:0000256" key="1">
    <source>
        <dbReference type="SAM" id="MobiDB-lite"/>
    </source>
</evidence>
<feature type="compositionally biased region" description="Polar residues" evidence="1">
    <location>
        <begin position="67"/>
        <end position="79"/>
    </location>
</feature>
<accession>A0A158QCR0</accession>
<feature type="region of interest" description="Disordered" evidence="1">
    <location>
        <begin position="648"/>
        <end position="682"/>
    </location>
</feature>
<dbReference type="WBParaSite" id="HDID_0000182401-mRNA-1">
    <property type="protein sequence ID" value="HDID_0000182401-mRNA-1"/>
    <property type="gene ID" value="HDID_0000182401"/>
</dbReference>
<feature type="compositionally biased region" description="Basic and acidic residues" evidence="1">
    <location>
        <begin position="92"/>
        <end position="103"/>
    </location>
</feature>
<dbReference type="Proteomes" id="UP000274504">
    <property type="component" value="Unassembled WGS sequence"/>
</dbReference>
<feature type="region of interest" description="Disordered" evidence="1">
    <location>
        <begin position="67"/>
        <end position="151"/>
    </location>
</feature>
<feature type="region of interest" description="Disordered" evidence="1">
    <location>
        <begin position="276"/>
        <end position="301"/>
    </location>
</feature>
<feature type="compositionally biased region" description="Basic and acidic residues" evidence="1">
    <location>
        <begin position="169"/>
        <end position="184"/>
    </location>
</feature>
<feature type="compositionally biased region" description="Basic and acidic residues" evidence="1">
    <location>
        <begin position="707"/>
        <end position="723"/>
    </location>
</feature>
<organism evidence="4">
    <name type="scientific">Hymenolepis diminuta</name>
    <name type="common">Rat tapeworm</name>
    <dbReference type="NCBI Taxonomy" id="6216"/>
    <lineage>
        <taxon>Eukaryota</taxon>
        <taxon>Metazoa</taxon>
        <taxon>Spiralia</taxon>
        <taxon>Lophotrochozoa</taxon>
        <taxon>Platyhelminthes</taxon>
        <taxon>Cestoda</taxon>
        <taxon>Eucestoda</taxon>
        <taxon>Cyclophyllidea</taxon>
        <taxon>Hymenolepididae</taxon>
        <taxon>Hymenolepis</taxon>
    </lineage>
</organism>
<dbReference type="STRING" id="6216.A0A158QCR0"/>
<protein>
    <submittedName>
        <fullName evidence="4">PAP-associated domain-containing protein</fullName>
    </submittedName>
</protein>
<evidence type="ECO:0000313" key="3">
    <source>
        <dbReference type="Proteomes" id="UP000274504"/>
    </source>
</evidence>
<reference evidence="2 3" key="2">
    <citation type="submission" date="2018-11" db="EMBL/GenBank/DDBJ databases">
        <authorList>
            <consortium name="Pathogen Informatics"/>
        </authorList>
    </citation>
    <scope>NUCLEOTIDE SEQUENCE [LARGE SCALE GENOMIC DNA]</scope>
</reference>
<dbReference type="OrthoDB" id="8916892at2759"/>
<evidence type="ECO:0000313" key="4">
    <source>
        <dbReference type="WBParaSite" id="HDID_0000182401-mRNA-1"/>
    </source>
</evidence>
<feature type="compositionally biased region" description="Polar residues" evidence="1">
    <location>
        <begin position="288"/>
        <end position="301"/>
    </location>
</feature>
<sequence length="740" mass="81533">MACREEMLKYKELEASKRDIGEESICTNSKVLCKILKPSCKVLEKFSKPQHSSGIVLGPQKRTWNTGCHVTQSKRSPNDSFIRGNKGSNENKFVRGDFKRDSRGNGSRFTTGNNGNFYRGNTQTKESTQIRGRASDSLNESEAEPEWFTEGPETVNDTVELGMSINDDGEFKPVEKPSLSEKGDTATTTTNPSVIDSAILSMDKDLPLAAEEEASKPSEVTESDLLKFLNIPKKKTSEGSLVLKLLNDSNANREPPKIIPSAPAQDNTQFVLKFPSTTDDDNPVATDSRPQISINSSKSPPTDLSSMFRDLVLRGNTCSLPLDVPKVSSQSSLLSSVPTVGQIEAAALAKGNSGNFQNIPNPSYRPPEQSRGRSILETLRLTEKSLGLPRPQGFDPYNPRQGGISNWGEMSFNSNQDNNMTTVSSSGDSYLLGDQFMRMGGYDQRSQMVGRNLLNDPAIATAVPQRPGASLNHNRAEFEQAVLVAQNRQRQQQFGNPQQQLPQQQNLFFPSHQNYRSGIPTSNLHPRFRTVFCGNNSSTQLEQYLQSATASRGGGNGLSPVMDNFFMTPPHQHHLHLKQQYPPLRHNGSAPTLLPLSVPTNNNPPNNNNGGGFDMFLCNYDNSFVDPHFSRQLQFKVNYSRGNGSRFTTGNNGNFYRGNTQTKESTQIRGRASDSLNESEAEPEWFTEGPETVNDTVELGMSINDDGEFKPVEKPSLSEKDDTAVKMDVAPTTAIKLANS</sequence>
<evidence type="ECO:0000313" key="2">
    <source>
        <dbReference type="EMBL" id="VDL19286.1"/>
    </source>
</evidence>
<feature type="region of interest" description="Disordered" evidence="1">
    <location>
        <begin position="704"/>
        <end position="723"/>
    </location>
</feature>
<reference evidence="4" key="1">
    <citation type="submission" date="2016-04" db="UniProtKB">
        <authorList>
            <consortium name="WormBaseParasite"/>
        </authorList>
    </citation>
    <scope>IDENTIFICATION</scope>
</reference>